<dbReference type="Gene3D" id="3.30.370.10">
    <property type="entry name" value="Barstar-like"/>
    <property type="match status" value="1"/>
</dbReference>
<dbReference type="InterPro" id="IPR035905">
    <property type="entry name" value="Barstar-like_sf"/>
</dbReference>
<accession>A0ABN1AL74</accession>
<dbReference type="EMBL" id="BAAABY010000034">
    <property type="protein sequence ID" value="GAA0479309.1"/>
    <property type="molecule type" value="Genomic_DNA"/>
</dbReference>
<name>A0ABN1AL74_9ACTN</name>
<feature type="region of interest" description="Disordered" evidence="2">
    <location>
        <begin position="1"/>
        <end position="26"/>
    </location>
</feature>
<sequence length="171" mass="18050">MPETPGVPGQGAGPRDGARTEKDGVPRSLSAVLDGRTLPGVLSWPAGRPVQEALDAALAAGWQGTVLDLEGVTDKAEFMTRAATALRLPSWFGANWDALADCLGDLSWWPAEHGGRLLAVRAWQGYAAAEPEEWRVAESVLADAVARWRDTDTGLAVLLTRDAGGPAAARR</sequence>
<evidence type="ECO:0000313" key="4">
    <source>
        <dbReference type="EMBL" id="GAA0479309.1"/>
    </source>
</evidence>
<dbReference type="InterPro" id="IPR000468">
    <property type="entry name" value="Barstar"/>
</dbReference>
<evidence type="ECO:0000256" key="2">
    <source>
        <dbReference type="SAM" id="MobiDB-lite"/>
    </source>
</evidence>
<dbReference type="Pfam" id="PF01337">
    <property type="entry name" value="Barstar"/>
    <property type="match status" value="1"/>
</dbReference>
<dbReference type="Proteomes" id="UP001500909">
    <property type="component" value="Unassembled WGS sequence"/>
</dbReference>
<dbReference type="RefSeq" id="WP_110944610.1">
    <property type="nucleotide sequence ID" value="NZ_BAAABY010000034.1"/>
</dbReference>
<feature type="compositionally biased region" description="Basic and acidic residues" evidence="2">
    <location>
        <begin position="16"/>
        <end position="25"/>
    </location>
</feature>
<comment type="caution">
    <text evidence="4">The sequence shown here is derived from an EMBL/GenBank/DDBJ whole genome shotgun (WGS) entry which is preliminary data.</text>
</comment>
<keyword evidence="5" id="KW-1185">Reference proteome</keyword>
<proteinExistence type="inferred from homology"/>
<dbReference type="SUPFAM" id="SSF52038">
    <property type="entry name" value="Barstar-related"/>
    <property type="match status" value="1"/>
</dbReference>
<organism evidence="4 5">
    <name type="scientific">Streptomyces olivaceiscleroticus</name>
    <dbReference type="NCBI Taxonomy" id="68245"/>
    <lineage>
        <taxon>Bacteria</taxon>
        <taxon>Bacillati</taxon>
        <taxon>Actinomycetota</taxon>
        <taxon>Actinomycetes</taxon>
        <taxon>Kitasatosporales</taxon>
        <taxon>Streptomycetaceae</taxon>
        <taxon>Streptomyces</taxon>
    </lineage>
</organism>
<reference evidence="4 5" key="1">
    <citation type="journal article" date="2019" name="Int. J. Syst. Evol. Microbiol.">
        <title>The Global Catalogue of Microorganisms (GCM) 10K type strain sequencing project: providing services to taxonomists for standard genome sequencing and annotation.</title>
        <authorList>
            <consortium name="The Broad Institute Genomics Platform"/>
            <consortium name="The Broad Institute Genome Sequencing Center for Infectious Disease"/>
            <person name="Wu L."/>
            <person name="Ma J."/>
        </authorList>
    </citation>
    <scope>NUCLEOTIDE SEQUENCE [LARGE SCALE GENOMIC DNA]</scope>
    <source>
        <strain evidence="4 5">JCM 4805</strain>
    </source>
</reference>
<evidence type="ECO:0000256" key="1">
    <source>
        <dbReference type="ARBA" id="ARBA00006845"/>
    </source>
</evidence>
<dbReference type="CDD" id="cd05141">
    <property type="entry name" value="Barstar_evA4336-like"/>
    <property type="match status" value="1"/>
</dbReference>
<evidence type="ECO:0000259" key="3">
    <source>
        <dbReference type="Pfam" id="PF01337"/>
    </source>
</evidence>
<evidence type="ECO:0000313" key="5">
    <source>
        <dbReference type="Proteomes" id="UP001500909"/>
    </source>
</evidence>
<gene>
    <name evidence="4" type="ORF">GCM10010361_49980</name>
</gene>
<protein>
    <recommendedName>
        <fullName evidence="3">Barstar (barnase inhibitor) domain-containing protein</fullName>
    </recommendedName>
</protein>
<feature type="domain" description="Barstar (barnase inhibitor)" evidence="3">
    <location>
        <begin position="66"/>
        <end position="159"/>
    </location>
</feature>
<comment type="similarity">
    <text evidence="1">Belongs to the barstar family.</text>
</comment>